<protein>
    <submittedName>
        <fullName evidence="3">Uncharacterized protein</fullName>
    </submittedName>
</protein>
<keyword evidence="4" id="KW-1185">Reference proteome</keyword>
<evidence type="ECO:0000256" key="1">
    <source>
        <dbReference type="SAM" id="MobiDB-lite"/>
    </source>
</evidence>
<evidence type="ECO:0000313" key="3">
    <source>
        <dbReference type="EMBL" id="EFW19091.1"/>
    </source>
</evidence>
<dbReference type="EMBL" id="GL636491">
    <property type="protein sequence ID" value="EFW19091.1"/>
    <property type="molecule type" value="Genomic_DNA"/>
</dbReference>
<keyword evidence="2" id="KW-0812">Transmembrane</keyword>
<keyword evidence="2" id="KW-1133">Transmembrane helix</keyword>
<organism evidence="4">
    <name type="scientific">Coccidioides posadasii (strain RMSCC 757 / Silveira)</name>
    <name type="common">Valley fever fungus</name>
    <dbReference type="NCBI Taxonomy" id="443226"/>
    <lineage>
        <taxon>Eukaryota</taxon>
        <taxon>Fungi</taxon>
        <taxon>Dikarya</taxon>
        <taxon>Ascomycota</taxon>
        <taxon>Pezizomycotina</taxon>
        <taxon>Eurotiomycetes</taxon>
        <taxon>Eurotiomycetidae</taxon>
        <taxon>Onygenales</taxon>
        <taxon>Onygenaceae</taxon>
        <taxon>Coccidioides</taxon>
    </lineage>
</organism>
<feature type="region of interest" description="Disordered" evidence="1">
    <location>
        <begin position="59"/>
        <end position="88"/>
    </location>
</feature>
<feature type="transmembrane region" description="Helical" evidence="2">
    <location>
        <begin position="118"/>
        <end position="134"/>
    </location>
</feature>
<evidence type="ECO:0000256" key="2">
    <source>
        <dbReference type="SAM" id="Phobius"/>
    </source>
</evidence>
<sequence length="136" mass="16535">MPHLLQACAVTFEVLVCAFPLLTFFFFVFSLCSLHIHSPLFPANYLLLWYGGGSPAKKQKTFLKKKRERQKRERQKRERQKRERQKREPKRYCYFDCYHRPVYATCRVVRQGKDSTKYFIFIFIFFYFLFYLSPSA</sequence>
<dbReference type="HOGENOM" id="CLU_1875257_0_0_1"/>
<dbReference type="VEuPathDB" id="FungiDB:CPSG_04637"/>
<proteinExistence type="predicted"/>
<keyword evidence="2" id="KW-0472">Membrane</keyword>
<dbReference type="Proteomes" id="UP000002497">
    <property type="component" value="Unassembled WGS sequence"/>
</dbReference>
<accession>E9D396</accession>
<reference evidence="4" key="1">
    <citation type="journal article" date="2010" name="Genome Res.">
        <title>Population genomic sequencing of Coccidioides fungi reveals recent hybridization and transposon control.</title>
        <authorList>
            <person name="Neafsey D.E."/>
            <person name="Barker B.M."/>
            <person name="Sharpton T.J."/>
            <person name="Stajich J.E."/>
            <person name="Park D.J."/>
            <person name="Whiston E."/>
            <person name="Hung C.-Y."/>
            <person name="McMahan C."/>
            <person name="White J."/>
            <person name="Sykes S."/>
            <person name="Heiman D."/>
            <person name="Young S."/>
            <person name="Zeng Q."/>
            <person name="Abouelleil A."/>
            <person name="Aftuck L."/>
            <person name="Bessette D."/>
            <person name="Brown A."/>
            <person name="FitzGerald M."/>
            <person name="Lui A."/>
            <person name="Macdonald J.P."/>
            <person name="Priest M."/>
            <person name="Orbach M.J."/>
            <person name="Galgiani J.N."/>
            <person name="Kirkland T.N."/>
            <person name="Cole G.T."/>
            <person name="Birren B.W."/>
            <person name="Henn M.R."/>
            <person name="Taylor J.W."/>
            <person name="Rounsley S.D."/>
        </authorList>
    </citation>
    <scope>NUCLEOTIDE SEQUENCE [LARGE SCALE GENOMIC DNA]</scope>
    <source>
        <strain evidence="4">RMSCC 757 / Silveira</strain>
    </source>
</reference>
<name>E9D396_COCPS</name>
<reference evidence="4" key="2">
    <citation type="submission" date="2010-03" db="EMBL/GenBank/DDBJ databases">
        <title>The genome sequence of Coccidioides posadasii strain Silveira.</title>
        <authorList>
            <consortium name="The Broad Institute Genome Sequencing Center for Infectious Disease"/>
            <person name="Neafsey D."/>
            <person name="Orbach M."/>
            <person name="Henn M.R."/>
            <person name="Cole G.T."/>
            <person name="Galgiani J."/>
            <person name="Gardner M.J."/>
            <person name="Kirkland T.N."/>
            <person name="Taylor J.W."/>
            <person name="Young S.K."/>
            <person name="Zeng Q."/>
            <person name="Koehrsen M."/>
            <person name="Alvarado L."/>
            <person name="Berlin A."/>
            <person name="Borenstein D."/>
            <person name="Chapman S.B."/>
            <person name="Chen Z."/>
            <person name="Engels R."/>
            <person name="Freedman E."/>
            <person name="Gellesch M."/>
            <person name="Goldberg J."/>
            <person name="Griggs A."/>
            <person name="Gujja S."/>
            <person name="Heilman E."/>
            <person name="Heiman D."/>
            <person name="Howarth C."/>
            <person name="Jen D."/>
            <person name="Larson L."/>
            <person name="Mehta T."/>
            <person name="Neiman D."/>
            <person name="Park D."/>
            <person name="Pearson M."/>
            <person name="Richards J."/>
            <person name="Roberts A."/>
            <person name="Saif S."/>
            <person name="Shea T."/>
            <person name="Shenoy N."/>
            <person name="Sisk P."/>
            <person name="Stolte C."/>
            <person name="Sykes S."/>
            <person name="Walk T."/>
            <person name="White J."/>
            <person name="Yandava C."/>
            <person name="Haas B."/>
            <person name="Nusbaum C."/>
            <person name="Birren B."/>
        </authorList>
    </citation>
    <scope>NUCLEOTIDE SEQUENCE [LARGE SCALE GENOMIC DNA]</scope>
    <source>
        <strain evidence="4">RMSCC 757 / Silveira</strain>
    </source>
</reference>
<feature type="transmembrane region" description="Helical" evidence="2">
    <location>
        <begin position="12"/>
        <end position="36"/>
    </location>
</feature>
<gene>
    <name evidence="3" type="ORF">CPSG_04637</name>
</gene>
<dbReference type="AlphaFoldDB" id="E9D396"/>
<evidence type="ECO:0000313" key="4">
    <source>
        <dbReference type="Proteomes" id="UP000002497"/>
    </source>
</evidence>